<keyword evidence="1" id="KW-0812">Transmembrane</keyword>
<feature type="transmembrane region" description="Helical" evidence="1">
    <location>
        <begin position="73"/>
        <end position="93"/>
    </location>
</feature>
<gene>
    <name evidence="2" type="ORF">ACG33_08990</name>
</gene>
<reference evidence="2 3" key="1">
    <citation type="submission" date="2015-06" db="EMBL/GenBank/DDBJ databases">
        <title>A Comprehensive Approach to Explore the Metabolic and Phylogenetic Diversity of Bacterial Steroid Degradation in the Environment: Testosterone as an Example.</title>
        <authorList>
            <person name="Yang F.-C."/>
            <person name="Chen Y.-L."/>
            <person name="Yu C.-P."/>
            <person name="Tang S.-L."/>
            <person name="Wang P.-H."/>
            <person name="Ismail W."/>
            <person name="Wang C.-H."/>
            <person name="Yang C.-Y."/>
            <person name="Chiang Y.-R."/>
        </authorList>
    </citation>
    <scope>NUCLEOTIDE SEQUENCE [LARGE SCALE GENOMIC DNA]</scope>
    <source>
        <strain evidence="2 3">DSM 18526</strain>
    </source>
</reference>
<dbReference type="KEGG" id="sdf:ACG33_08990"/>
<sequence>MRPIQVLNAIVFGSAVAITFGLTGVLIIFLVLQREQPQMSAELPVLMRAAGLFSLLALAAGASLYAMLKELPWRWAAQVAMWLMVTGIALSYWPQ</sequence>
<protein>
    <submittedName>
        <fullName evidence="2">Uncharacterized protein</fullName>
    </submittedName>
</protein>
<dbReference type="AlphaFoldDB" id="A0A127F9Y2"/>
<evidence type="ECO:0000313" key="3">
    <source>
        <dbReference type="Proteomes" id="UP000070250"/>
    </source>
</evidence>
<keyword evidence="3" id="KW-1185">Reference proteome</keyword>
<evidence type="ECO:0000256" key="1">
    <source>
        <dbReference type="SAM" id="Phobius"/>
    </source>
</evidence>
<organism evidence="2 3">
    <name type="scientific">Steroidobacter denitrificans</name>
    <dbReference type="NCBI Taxonomy" id="465721"/>
    <lineage>
        <taxon>Bacteria</taxon>
        <taxon>Pseudomonadati</taxon>
        <taxon>Pseudomonadota</taxon>
        <taxon>Gammaproteobacteria</taxon>
        <taxon>Steroidobacterales</taxon>
        <taxon>Steroidobacteraceae</taxon>
        <taxon>Steroidobacter</taxon>
    </lineage>
</organism>
<proteinExistence type="predicted"/>
<keyword evidence="1" id="KW-1133">Transmembrane helix</keyword>
<name>A0A127F9Y2_STEDE</name>
<keyword evidence="1" id="KW-0472">Membrane</keyword>
<dbReference type="EMBL" id="CP011971">
    <property type="protein sequence ID" value="AMN47227.1"/>
    <property type="molecule type" value="Genomic_DNA"/>
</dbReference>
<feature type="transmembrane region" description="Helical" evidence="1">
    <location>
        <begin position="6"/>
        <end position="33"/>
    </location>
</feature>
<accession>A0A127F9Y2</accession>
<dbReference type="Proteomes" id="UP000070250">
    <property type="component" value="Chromosome"/>
</dbReference>
<dbReference type="RefSeq" id="WP_066920523.1">
    <property type="nucleotide sequence ID" value="NZ_CP011971.1"/>
</dbReference>
<feature type="transmembrane region" description="Helical" evidence="1">
    <location>
        <begin position="45"/>
        <end position="67"/>
    </location>
</feature>
<evidence type="ECO:0000313" key="2">
    <source>
        <dbReference type="EMBL" id="AMN47227.1"/>
    </source>
</evidence>